<reference evidence="6 7" key="1">
    <citation type="submission" date="2019-03" db="EMBL/GenBank/DDBJ databases">
        <title>Luteimonas zhaokaii sp.nov., isolated from the rectal contents of Plateau pika in Yushu, Qinghai Province, China.</title>
        <authorList>
            <person name="Zhang G."/>
        </authorList>
    </citation>
    <scope>NUCLEOTIDE SEQUENCE [LARGE SCALE GENOMIC DNA]</scope>
    <source>
        <strain evidence="6 7">B9</strain>
    </source>
</reference>
<comment type="caution">
    <text evidence="6">The sequence shown here is derived from an EMBL/GenBank/DDBJ whole genome shotgun (WGS) entry which is preliminary data.</text>
</comment>
<dbReference type="PANTHER" id="PTHR30055:SF234">
    <property type="entry name" value="HTH-TYPE TRANSCRIPTIONAL REGULATOR BETI"/>
    <property type="match status" value="1"/>
</dbReference>
<keyword evidence="3" id="KW-0804">Transcription</keyword>
<keyword evidence="2 4" id="KW-0238">DNA-binding</keyword>
<dbReference type="EMBL" id="SMTF01000024">
    <property type="protein sequence ID" value="TDK19407.1"/>
    <property type="molecule type" value="Genomic_DNA"/>
</dbReference>
<accession>A0A4R5TPE8</accession>
<evidence type="ECO:0000259" key="5">
    <source>
        <dbReference type="PROSITE" id="PS50977"/>
    </source>
</evidence>
<dbReference type="SUPFAM" id="SSF46689">
    <property type="entry name" value="Homeodomain-like"/>
    <property type="match status" value="1"/>
</dbReference>
<evidence type="ECO:0000256" key="1">
    <source>
        <dbReference type="ARBA" id="ARBA00023015"/>
    </source>
</evidence>
<evidence type="ECO:0000256" key="2">
    <source>
        <dbReference type="ARBA" id="ARBA00023125"/>
    </source>
</evidence>
<organism evidence="6 7">
    <name type="scientific">Luteimonas aestuarii</name>
    <dbReference type="NCBI Taxonomy" id="453837"/>
    <lineage>
        <taxon>Bacteria</taxon>
        <taxon>Pseudomonadati</taxon>
        <taxon>Pseudomonadota</taxon>
        <taxon>Gammaproteobacteria</taxon>
        <taxon>Lysobacterales</taxon>
        <taxon>Lysobacteraceae</taxon>
        <taxon>Luteimonas</taxon>
    </lineage>
</organism>
<gene>
    <name evidence="6" type="ORF">E2F46_16920</name>
</gene>
<evidence type="ECO:0000256" key="3">
    <source>
        <dbReference type="ARBA" id="ARBA00023163"/>
    </source>
</evidence>
<dbReference type="InterPro" id="IPR050109">
    <property type="entry name" value="HTH-type_TetR-like_transc_reg"/>
</dbReference>
<dbReference type="InterPro" id="IPR009057">
    <property type="entry name" value="Homeodomain-like_sf"/>
</dbReference>
<evidence type="ECO:0000313" key="6">
    <source>
        <dbReference type="EMBL" id="TDK19407.1"/>
    </source>
</evidence>
<dbReference type="Gene3D" id="1.10.357.10">
    <property type="entry name" value="Tetracycline Repressor, domain 2"/>
    <property type="match status" value="1"/>
</dbReference>
<evidence type="ECO:0000256" key="4">
    <source>
        <dbReference type="PROSITE-ProRule" id="PRU00335"/>
    </source>
</evidence>
<dbReference type="Pfam" id="PF00440">
    <property type="entry name" value="TetR_N"/>
    <property type="match status" value="1"/>
</dbReference>
<dbReference type="Proteomes" id="UP000294796">
    <property type="component" value="Unassembled WGS sequence"/>
</dbReference>
<feature type="DNA-binding region" description="H-T-H motif" evidence="4">
    <location>
        <begin position="51"/>
        <end position="70"/>
    </location>
</feature>
<dbReference type="PANTHER" id="PTHR30055">
    <property type="entry name" value="HTH-TYPE TRANSCRIPTIONAL REGULATOR RUTR"/>
    <property type="match status" value="1"/>
</dbReference>
<proteinExistence type="predicted"/>
<keyword evidence="1" id="KW-0805">Transcription regulation</keyword>
<evidence type="ECO:0000313" key="7">
    <source>
        <dbReference type="Proteomes" id="UP000294796"/>
    </source>
</evidence>
<sequence>MNQVHNPPPPAPLPAPMPALDRRQREFAQREQLFLDKSQELIQRDGLLALQMSKVAEECEYAIGTLYKHFASKEDLLVTLSTRNCLSRVELFERAARWNGPTRDRLVAVALADLMVLREQPEHFRLAQFVWTDVVWGAASPECRTRALEACEPLGTLIDGISADARRRGDLPAGFALPDQALTLGPWVLCLGMHTLAQQAGLIDPAIVGDPYRVMFKHLHYLLNGYGWQPLFDPGDDAAVDAHLAHLSRAVFDAPYPGHPLPPALD</sequence>
<dbReference type="GO" id="GO:0000976">
    <property type="term" value="F:transcription cis-regulatory region binding"/>
    <property type="evidence" value="ECO:0007669"/>
    <property type="project" value="TreeGrafter"/>
</dbReference>
<name>A0A4R5TPE8_9GAMM</name>
<feature type="domain" description="HTH tetR-type" evidence="5">
    <location>
        <begin position="28"/>
        <end position="88"/>
    </location>
</feature>
<dbReference type="OrthoDB" id="63332at2"/>
<dbReference type="GO" id="GO:0003700">
    <property type="term" value="F:DNA-binding transcription factor activity"/>
    <property type="evidence" value="ECO:0007669"/>
    <property type="project" value="TreeGrafter"/>
</dbReference>
<dbReference type="PRINTS" id="PR00455">
    <property type="entry name" value="HTHTETR"/>
</dbReference>
<keyword evidence="7" id="KW-1185">Reference proteome</keyword>
<dbReference type="InterPro" id="IPR001647">
    <property type="entry name" value="HTH_TetR"/>
</dbReference>
<dbReference type="AlphaFoldDB" id="A0A4R5TPE8"/>
<protein>
    <submittedName>
        <fullName evidence="6">TetR/AcrR family transcriptional regulator</fullName>
    </submittedName>
</protein>
<dbReference type="PROSITE" id="PS50977">
    <property type="entry name" value="HTH_TETR_2"/>
    <property type="match status" value="1"/>
</dbReference>